<evidence type="ECO:0000256" key="1">
    <source>
        <dbReference type="SAM" id="Phobius"/>
    </source>
</evidence>
<organism evidence="2">
    <name type="scientific">Opuntia streptacantha</name>
    <name type="common">Prickly pear cactus</name>
    <name type="synonym">Opuntia cardona</name>
    <dbReference type="NCBI Taxonomy" id="393608"/>
    <lineage>
        <taxon>Eukaryota</taxon>
        <taxon>Viridiplantae</taxon>
        <taxon>Streptophyta</taxon>
        <taxon>Embryophyta</taxon>
        <taxon>Tracheophyta</taxon>
        <taxon>Spermatophyta</taxon>
        <taxon>Magnoliopsida</taxon>
        <taxon>eudicotyledons</taxon>
        <taxon>Gunneridae</taxon>
        <taxon>Pentapetalae</taxon>
        <taxon>Caryophyllales</taxon>
        <taxon>Cactineae</taxon>
        <taxon>Cactaceae</taxon>
        <taxon>Opuntioideae</taxon>
        <taxon>Opuntia</taxon>
    </lineage>
</organism>
<keyword evidence="1" id="KW-0472">Membrane</keyword>
<dbReference type="EMBL" id="GISG01102798">
    <property type="protein sequence ID" value="MBA4637070.1"/>
    <property type="molecule type" value="Transcribed_RNA"/>
</dbReference>
<keyword evidence="1" id="KW-1133">Transmembrane helix</keyword>
<keyword evidence="1" id="KW-0812">Transmembrane</keyword>
<proteinExistence type="predicted"/>
<name>A0A7C8ZA43_OPUST</name>
<evidence type="ECO:0000313" key="2">
    <source>
        <dbReference type="EMBL" id="MBA4637070.1"/>
    </source>
</evidence>
<feature type="transmembrane region" description="Helical" evidence="1">
    <location>
        <begin position="76"/>
        <end position="96"/>
    </location>
</feature>
<dbReference type="AlphaFoldDB" id="A0A7C8ZA43"/>
<protein>
    <submittedName>
        <fullName evidence="2">Uncharacterized protein</fullName>
    </submittedName>
</protein>
<accession>A0A7C8ZA43</accession>
<reference evidence="2" key="1">
    <citation type="journal article" date="2013" name="J. Plant Res.">
        <title>Effect of fungi and light on seed germination of three Opuntia species from semiarid lands of central Mexico.</title>
        <authorList>
            <person name="Delgado-Sanchez P."/>
            <person name="Jimenez-Bremont J.F."/>
            <person name="Guerrero-Gonzalez Mde L."/>
            <person name="Flores J."/>
        </authorList>
    </citation>
    <scope>NUCLEOTIDE SEQUENCE</scope>
    <source>
        <tissue evidence="2">Cladode</tissue>
    </source>
</reference>
<sequence length="99" mass="11121">MMQAAGCSNNCFKISTVVDNERPKGQDQCYNNPTNQFDLDGFAFDEPLFADPLFADFLRDFFFGFNLLEAEDDLSCLLLCFFSFCTLILLTALSTLSVS</sequence>
<reference evidence="2" key="2">
    <citation type="submission" date="2020-07" db="EMBL/GenBank/DDBJ databases">
        <authorList>
            <person name="Vera ALvarez R."/>
            <person name="Arias-Moreno D.M."/>
            <person name="Jimenez-Jacinto V."/>
            <person name="Jimenez-Bremont J.F."/>
            <person name="Swaminathan K."/>
            <person name="Moose S.P."/>
            <person name="Guerrero-Gonzalez M.L."/>
            <person name="Marino-Ramirez L."/>
            <person name="Landsman D."/>
            <person name="Rodriguez-Kessler M."/>
            <person name="Delgado-Sanchez P."/>
        </authorList>
    </citation>
    <scope>NUCLEOTIDE SEQUENCE</scope>
    <source>
        <tissue evidence="2">Cladode</tissue>
    </source>
</reference>